<evidence type="ECO:0000313" key="2">
    <source>
        <dbReference type="EMBL" id="RDG38850.1"/>
    </source>
</evidence>
<dbReference type="EMBL" id="QQNA01000039">
    <property type="protein sequence ID" value="RDG38850.1"/>
    <property type="molecule type" value="Genomic_DNA"/>
</dbReference>
<proteinExistence type="predicted"/>
<dbReference type="Proteomes" id="UP000253741">
    <property type="component" value="Unassembled WGS sequence"/>
</dbReference>
<protein>
    <submittedName>
        <fullName evidence="2">Tat pathway signal sequence domain protein</fullName>
    </submittedName>
</protein>
<dbReference type="InterPro" id="IPR006311">
    <property type="entry name" value="TAT_signal"/>
</dbReference>
<dbReference type="OrthoDB" id="3869471at2"/>
<gene>
    <name evidence="2" type="ORF">DVH02_06890</name>
</gene>
<evidence type="ECO:0000256" key="1">
    <source>
        <dbReference type="SAM" id="SignalP"/>
    </source>
</evidence>
<sequence>MSARRTVLTAAGLTAVAALLATGTASATGSSAAAGNVLTYGSAAGPAVAVGDVLTAALSGGTTVAIRTTVGGSTGITCTASQFTATVTANPTAPGTATESVTAHTFGGCTSNIIGTTGVQGITVGNLPYVASAASAGGLTVTAGSAGAVQTTVRLNTILGLTTCVYTSTGLGGTTSNTGNSITFANQLFTRSSGPVTCPATSYFSATYGPVSDTGQSGGPAVFVN</sequence>
<dbReference type="AlphaFoldDB" id="A0A370BAN4"/>
<accession>A0A370BAN4</accession>
<dbReference type="RefSeq" id="WP_114622804.1">
    <property type="nucleotide sequence ID" value="NZ_QQNA01000039.1"/>
</dbReference>
<keyword evidence="1" id="KW-0732">Signal</keyword>
<dbReference type="PROSITE" id="PS51318">
    <property type="entry name" value="TAT"/>
    <property type="match status" value="1"/>
</dbReference>
<keyword evidence="3" id="KW-1185">Reference proteome</keyword>
<comment type="caution">
    <text evidence="2">The sequence shown here is derived from an EMBL/GenBank/DDBJ whole genome shotgun (WGS) entry which is preliminary data.</text>
</comment>
<feature type="chain" id="PRO_5016661962" evidence="1">
    <location>
        <begin position="28"/>
        <end position="225"/>
    </location>
</feature>
<organism evidence="2 3">
    <name type="scientific">Streptomyces corynorhini</name>
    <dbReference type="NCBI Taxonomy" id="2282652"/>
    <lineage>
        <taxon>Bacteria</taxon>
        <taxon>Bacillati</taxon>
        <taxon>Actinomycetota</taxon>
        <taxon>Actinomycetes</taxon>
        <taxon>Kitasatosporales</taxon>
        <taxon>Streptomycetaceae</taxon>
        <taxon>Streptomyces</taxon>
    </lineage>
</organism>
<name>A0A370BAN4_9ACTN</name>
<reference evidence="2 3" key="1">
    <citation type="submission" date="2018-07" db="EMBL/GenBank/DDBJ databases">
        <title>Streptomyces species from bats.</title>
        <authorList>
            <person name="Dunlap C."/>
        </authorList>
    </citation>
    <scope>NUCLEOTIDE SEQUENCE [LARGE SCALE GENOMIC DNA]</scope>
    <source>
        <strain evidence="2 3">AC230</strain>
    </source>
</reference>
<evidence type="ECO:0000313" key="3">
    <source>
        <dbReference type="Proteomes" id="UP000253741"/>
    </source>
</evidence>
<feature type="signal peptide" evidence="1">
    <location>
        <begin position="1"/>
        <end position="27"/>
    </location>
</feature>